<protein>
    <submittedName>
        <fullName evidence="2">Uncharacterized protein</fullName>
    </submittedName>
</protein>
<keyword evidence="1" id="KW-1133">Transmembrane helix</keyword>
<accession>A0A7R9LEP1</accession>
<feature type="transmembrane region" description="Helical" evidence="1">
    <location>
        <begin position="6"/>
        <end position="31"/>
    </location>
</feature>
<reference evidence="2" key="1">
    <citation type="submission" date="2020-11" db="EMBL/GenBank/DDBJ databases">
        <authorList>
            <person name="Tran Van P."/>
        </authorList>
    </citation>
    <scope>NUCLEOTIDE SEQUENCE</scope>
</reference>
<organism evidence="2">
    <name type="scientific">Medioppia subpectinata</name>
    <dbReference type="NCBI Taxonomy" id="1979941"/>
    <lineage>
        <taxon>Eukaryota</taxon>
        <taxon>Metazoa</taxon>
        <taxon>Ecdysozoa</taxon>
        <taxon>Arthropoda</taxon>
        <taxon>Chelicerata</taxon>
        <taxon>Arachnida</taxon>
        <taxon>Acari</taxon>
        <taxon>Acariformes</taxon>
        <taxon>Sarcoptiformes</taxon>
        <taxon>Oribatida</taxon>
        <taxon>Brachypylina</taxon>
        <taxon>Oppioidea</taxon>
        <taxon>Oppiidae</taxon>
        <taxon>Medioppia</taxon>
    </lineage>
</organism>
<proteinExistence type="predicted"/>
<keyword evidence="3" id="KW-1185">Reference proteome</keyword>
<dbReference type="Proteomes" id="UP000759131">
    <property type="component" value="Unassembled WGS sequence"/>
</dbReference>
<dbReference type="AlphaFoldDB" id="A0A7R9LEP1"/>
<sequence length="190" mass="20644">MNSKNILFVIILSAKMNIHLLITCVAAIMIIGSGVVASAKRESDPQDGQRVSPSGALYCGESAFSCRQKYGKIAKCKKLFDDCMETANRVYNEGQSIAGPAIVRPSRLRPKPQANYAINHFFVLASSLSTSSLRAFSSSSRCLNCLVSAPRRSCSTIDDSMSGTSRCGTISNKLRDILSSMSFDSRRMPK</sequence>
<keyword evidence="1" id="KW-0472">Membrane</keyword>
<gene>
    <name evidence="2" type="ORF">OSB1V03_LOCUS18142</name>
</gene>
<evidence type="ECO:0000256" key="1">
    <source>
        <dbReference type="SAM" id="Phobius"/>
    </source>
</evidence>
<evidence type="ECO:0000313" key="3">
    <source>
        <dbReference type="Proteomes" id="UP000759131"/>
    </source>
</evidence>
<dbReference type="OrthoDB" id="10624776at2759"/>
<keyword evidence="1" id="KW-0812">Transmembrane</keyword>
<dbReference type="EMBL" id="CAJPIZ010023319">
    <property type="protein sequence ID" value="CAG2118190.1"/>
    <property type="molecule type" value="Genomic_DNA"/>
</dbReference>
<dbReference type="EMBL" id="OC877894">
    <property type="protein sequence ID" value="CAD7640284.1"/>
    <property type="molecule type" value="Genomic_DNA"/>
</dbReference>
<evidence type="ECO:0000313" key="2">
    <source>
        <dbReference type="EMBL" id="CAD7640284.1"/>
    </source>
</evidence>
<name>A0A7R9LEP1_9ACAR</name>